<dbReference type="SUPFAM" id="SSF51695">
    <property type="entry name" value="PLC-like phosphodiesterases"/>
    <property type="match status" value="1"/>
</dbReference>
<evidence type="ECO:0000259" key="1">
    <source>
        <dbReference type="PROSITE" id="PS51704"/>
    </source>
</evidence>
<dbReference type="PANTHER" id="PTHR43805:SF1">
    <property type="entry name" value="GP-PDE DOMAIN-CONTAINING PROTEIN"/>
    <property type="match status" value="1"/>
</dbReference>
<dbReference type="EMBL" id="BAABIL010000498">
    <property type="protein sequence ID" value="GAA4990230.1"/>
    <property type="molecule type" value="Genomic_DNA"/>
</dbReference>
<dbReference type="Pfam" id="PF03009">
    <property type="entry name" value="GDPD"/>
    <property type="match status" value="1"/>
</dbReference>
<dbReference type="InterPro" id="IPR017946">
    <property type="entry name" value="PLC-like_Pdiesterase_TIM-brl"/>
</dbReference>
<dbReference type="Proteomes" id="UP001501195">
    <property type="component" value="Unassembled WGS sequence"/>
</dbReference>
<proteinExistence type="predicted"/>
<dbReference type="PROSITE" id="PS51704">
    <property type="entry name" value="GP_PDE"/>
    <property type="match status" value="1"/>
</dbReference>
<gene>
    <name evidence="2" type="ORF">GCM10023225_29310</name>
</gene>
<name>A0ABP9I7Z7_9ACTN</name>
<dbReference type="PANTHER" id="PTHR43805">
    <property type="entry name" value="GLYCEROPHOSPHORYL DIESTER PHOSPHODIESTERASE"/>
    <property type="match status" value="1"/>
</dbReference>
<evidence type="ECO:0000313" key="2">
    <source>
        <dbReference type="EMBL" id="GAA4990230.1"/>
    </source>
</evidence>
<feature type="domain" description="GP-PDE" evidence="1">
    <location>
        <begin position="1"/>
        <end position="96"/>
    </location>
</feature>
<organism evidence="2 3">
    <name type="scientific">Kineococcus glutinatus</name>
    <dbReference type="NCBI Taxonomy" id="1070872"/>
    <lineage>
        <taxon>Bacteria</taxon>
        <taxon>Bacillati</taxon>
        <taxon>Actinomycetota</taxon>
        <taxon>Actinomycetes</taxon>
        <taxon>Kineosporiales</taxon>
        <taxon>Kineosporiaceae</taxon>
        <taxon>Kineococcus</taxon>
    </lineage>
</organism>
<sequence>MASSASRAGAALFVAGFGVRARPLRWLGGRGVVALQVPVRAGGVRLVGEQVVGAAHAQGLQVHVWTVDAPAQMHALLDVGVDGIITDRADVLRDVLRARGQWSA</sequence>
<dbReference type="Gene3D" id="3.20.20.190">
    <property type="entry name" value="Phosphatidylinositol (PI) phosphodiesterase"/>
    <property type="match status" value="1"/>
</dbReference>
<dbReference type="InterPro" id="IPR030395">
    <property type="entry name" value="GP_PDE_dom"/>
</dbReference>
<evidence type="ECO:0000313" key="3">
    <source>
        <dbReference type="Proteomes" id="UP001501195"/>
    </source>
</evidence>
<comment type="caution">
    <text evidence="2">The sequence shown here is derived from an EMBL/GenBank/DDBJ whole genome shotgun (WGS) entry which is preliminary data.</text>
</comment>
<reference evidence="3" key="1">
    <citation type="journal article" date="2019" name="Int. J. Syst. Evol. Microbiol.">
        <title>The Global Catalogue of Microorganisms (GCM) 10K type strain sequencing project: providing services to taxonomists for standard genome sequencing and annotation.</title>
        <authorList>
            <consortium name="The Broad Institute Genomics Platform"/>
            <consortium name="The Broad Institute Genome Sequencing Center for Infectious Disease"/>
            <person name="Wu L."/>
            <person name="Ma J."/>
        </authorList>
    </citation>
    <scope>NUCLEOTIDE SEQUENCE [LARGE SCALE GENOMIC DNA]</scope>
    <source>
        <strain evidence="3">JCM 18126</strain>
    </source>
</reference>
<protein>
    <recommendedName>
        <fullName evidence="1">GP-PDE domain-containing protein</fullName>
    </recommendedName>
</protein>
<keyword evidence="3" id="KW-1185">Reference proteome</keyword>
<accession>A0ABP9I7Z7</accession>